<dbReference type="InterPro" id="IPR029044">
    <property type="entry name" value="Nucleotide-diphossugar_trans"/>
</dbReference>
<gene>
    <name evidence="1" type="ORF">HJ583_001770</name>
</gene>
<evidence type="ECO:0000313" key="1">
    <source>
        <dbReference type="EMBL" id="NSL53745.1"/>
    </source>
</evidence>
<dbReference type="PANTHER" id="PTHR43179:SF10">
    <property type="entry name" value="GLYCOSYL TRANSFERASE"/>
    <property type="match status" value="1"/>
</dbReference>
<keyword evidence="2" id="KW-1185">Reference proteome</keyword>
<dbReference type="RefSeq" id="WP_170019988.1">
    <property type="nucleotide sequence ID" value="NZ_JABCSC020000001.1"/>
</dbReference>
<dbReference type="EMBL" id="JABCSC020000001">
    <property type="protein sequence ID" value="NSL53745.1"/>
    <property type="molecule type" value="Genomic_DNA"/>
</dbReference>
<evidence type="ECO:0000313" key="2">
    <source>
        <dbReference type="Proteomes" id="UP000778523"/>
    </source>
</evidence>
<dbReference type="SUPFAM" id="SSF53448">
    <property type="entry name" value="Nucleotide-diphospho-sugar transferases"/>
    <property type="match status" value="1"/>
</dbReference>
<dbReference type="PANTHER" id="PTHR43179">
    <property type="entry name" value="RHAMNOSYLTRANSFERASE WBBL"/>
    <property type="match status" value="1"/>
</dbReference>
<accession>A0ABX2II36</accession>
<dbReference type="Gene3D" id="3.90.550.10">
    <property type="entry name" value="Spore Coat Polysaccharide Biosynthesis Protein SpsA, Chain A"/>
    <property type="match status" value="1"/>
</dbReference>
<sequence length="278" mass="31150">MNETHCFPSPQVQLSISLVTYHPDEPMLRDTLASLRVAFAHAQAIGVIGRAWLVLVDNGDDAGLDELVRASGWEDFSIVSGHGNVGFGRGHNLALELGTGDLHLILNPDVYLQPDALSAASLFMAEKPECVLLSPAILGVENGWHFLCKRYPSMFDLVLRGFFPHLGRRFFARRLARYEMLESSGQTVLWDPPIVSGCFMLMRASVLREVRGFDPDYFLYFEDFDLSLRAALHGRIAAVSDVRIAHFGGGAGRKGWKHVRMFCRSGMQFFNRHGWRIV</sequence>
<organism evidence="1 2">
    <name type="scientific">Uliginosibacterium aquaticum</name>
    <dbReference type="NCBI Taxonomy" id="2731212"/>
    <lineage>
        <taxon>Bacteria</taxon>
        <taxon>Pseudomonadati</taxon>
        <taxon>Pseudomonadota</taxon>
        <taxon>Betaproteobacteria</taxon>
        <taxon>Rhodocyclales</taxon>
        <taxon>Zoogloeaceae</taxon>
        <taxon>Uliginosibacterium</taxon>
    </lineage>
</organism>
<proteinExistence type="predicted"/>
<dbReference type="Proteomes" id="UP000778523">
    <property type="component" value="Unassembled WGS sequence"/>
</dbReference>
<protein>
    <submittedName>
        <fullName evidence="1">Glycosyltransferase family 2 protein</fullName>
    </submittedName>
</protein>
<comment type="caution">
    <text evidence="1">The sequence shown here is derived from an EMBL/GenBank/DDBJ whole genome shotgun (WGS) entry which is preliminary data.</text>
</comment>
<reference evidence="1 2" key="1">
    <citation type="submission" date="2020-06" db="EMBL/GenBank/DDBJ databases">
        <title>Draft genome of Uliginosibacterium sp. IMCC34675.</title>
        <authorList>
            <person name="Song J."/>
        </authorList>
    </citation>
    <scope>NUCLEOTIDE SEQUENCE [LARGE SCALE GENOMIC DNA]</scope>
    <source>
        <strain evidence="1 2">IMCC34675</strain>
    </source>
</reference>
<dbReference type="Pfam" id="PF13641">
    <property type="entry name" value="Glyco_tranf_2_3"/>
    <property type="match status" value="1"/>
</dbReference>
<name>A0ABX2II36_9RHOO</name>